<dbReference type="PRINTS" id="PR00778">
    <property type="entry name" value="HTHARSR"/>
</dbReference>
<feature type="domain" description="HTH arsR-type" evidence="4">
    <location>
        <begin position="9"/>
        <end position="99"/>
    </location>
</feature>
<dbReference type="SMART" id="SM00418">
    <property type="entry name" value="HTH_ARSR"/>
    <property type="match status" value="1"/>
</dbReference>
<sequence>MVDASNSNNPPRNFRRLERVVKGFANHRRLEILNLLHRNPELSVEDISERLNIGYENASDHLRKLAIAGLLLKRNEGNNVRHKLTARAESILVFCKTLE</sequence>
<evidence type="ECO:0000256" key="3">
    <source>
        <dbReference type="ARBA" id="ARBA00023163"/>
    </source>
</evidence>
<dbReference type="AlphaFoldDB" id="A0A1G2G1B1"/>
<evidence type="ECO:0000256" key="1">
    <source>
        <dbReference type="ARBA" id="ARBA00023015"/>
    </source>
</evidence>
<dbReference type="GO" id="GO:0003677">
    <property type="term" value="F:DNA binding"/>
    <property type="evidence" value="ECO:0007669"/>
    <property type="project" value="UniProtKB-KW"/>
</dbReference>
<reference evidence="5 6" key="1">
    <citation type="journal article" date="2016" name="Nat. Commun.">
        <title>Thousands of microbial genomes shed light on interconnected biogeochemical processes in an aquifer system.</title>
        <authorList>
            <person name="Anantharaman K."/>
            <person name="Brown C.T."/>
            <person name="Hug L.A."/>
            <person name="Sharon I."/>
            <person name="Castelle C.J."/>
            <person name="Probst A.J."/>
            <person name="Thomas B.C."/>
            <person name="Singh A."/>
            <person name="Wilkins M.J."/>
            <person name="Karaoz U."/>
            <person name="Brodie E.L."/>
            <person name="Williams K.H."/>
            <person name="Hubbard S.S."/>
            <person name="Banfield J.F."/>
        </authorList>
    </citation>
    <scope>NUCLEOTIDE SEQUENCE [LARGE SCALE GENOMIC DNA]</scope>
</reference>
<dbReference type="PANTHER" id="PTHR43132:SF2">
    <property type="entry name" value="ARSENICAL RESISTANCE OPERON REPRESSOR ARSR-RELATED"/>
    <property type="match status" value="1"/>
</dbReference>
<comment type="caution">
    <text evidence="5">The sequence shown here is derived from an EMBL/GenBank/DDBJ whole genome shotgun (WGS) entry which is preliminary data.</text>
</comment>
<evidence type="ECO:0000313" key="6">
    <source>
        <dbReference type="Proteomes" id="UP000177785"/>
    </source>
</evidence>
<dbReference type="SUPFAM" id="SSF46785">
    <property type="entry name" value="Winged helix' DNA-binding domain"/>
    <property type="match status" value="1"/>
</dbReference>
<dbReference type="STRING" id="1802115.A2756_05490"/>
<dbReference type="Pfam" id="PF01022">
    <property type="entry name" value="HTH_5"/>
    <property type="match status" value="1"/>
</dbReference>
<dbReference type="PANTHER" id="PTHR43132">
    <property type="entry name" value="ARSENICAL RESISTANCE OPERON REPRESSOR ARSR-RELATED"/>
    <property type="match status" value="1"/>
</dbReference>
<dbReference type="InterPro" id="IPR001845">
    <property type="entry name" value="HTH_ArsR_DNA-bd_dom"/>
</dbReference>
<organism evidence="5 6">
    <name type="scientific">Candidatus Ryanbacteria bacterium RIFCSPHIGHO2_01_FULL_48_27</name>
    <dbReference type="NCBI Taxonomy" id="1802115"/>
    <lineage>
        <taxon>Bacteria</taxon>
        <taxon>Candidatus Ryaniibacteriota</taxon>
    </lineage>
</organism>
<dbReference type="CDD" id="cd00090">
    <property type="entry name" value="HTH_ARSR"/>
    <property type="match status" value="1"/>
</dbReference>
<dbReference type="EMBL" id="MHNL01000028">
    <property type="protein sequence ID" value="OGZ44114.1"/>
    <property type="molecule type" value="Genomic_DNA"/>
</dbReference>
<dbReference type="PROSITE" id="PS50987">
    <property type="entry name" value="HTH_ARSR_2"/>
    <property type="match status" value="1"/>
</dbReference>
<dbReference type="GO" id="GO:0003700">
    <property type="term" value="F:DNA-binding transcription factor activity"/>
    <property type="evidence" value="ECO:0007669"/>
    <property type="project" value="InterPro"/>
</dbReference>
<keyword evidence="1" id="KW-0805">Transcription regulation</keyword>
<evidence type="ECO:0000313" key="5">
    <source>
        <dbReference type="EMBL" id="OGZ44114.1"/>
    </source>
</evidence>
<dbReference type="InterPro" id="IPR036388">
    <property type="entry name" value="WH-like_DNA-bd_sf"/>
</dbReference>
<dbReference type="InterPro" id="IPR051011">
    <property type="entry name" value="Metal_resp_trans_reg"/>
</dbReference>
<dbReference type="Gene3D" id="1.10.10.10">
    <property type="entry name" value="Winged helix-like DNA-binding domain superfamily/Winged helix DNA-binding domain"/>
    <property type="match status" value="1"/>
</dbReference>
<keyword evidence="3" id="KW-0804">Transcription</keyword>
<dbReference type="InterPro" id="IPR011991">
    <property type="entry name" value="ArsR-like_HTH"/>
</dbReference>
<keyword evidence="2" id="KW-0238">DNA-binding</keyword>
<name>A0A1G2G1B1_9BACT</name>
<protein>
    <recommendedName>
        <fullName evidence="4">HTH arsR-type domain-containing protein</fullName>
    </recommendedName>
</protein>
<dbReference type="InterPro" id="IPR036390">
    <property type="entry name" value="WH_DNA-bd_sf"/>
</dbReference>
<evidence type="ECO:0000256" key="2">
    <source>
        <dbReference type="ARBA" id="ARBA00023125"/>
    </source>
</evidence>
<dbReference type="Proteomes" id="UP000177785">
    <property type="component" value="Unassembled WGS sequence"/>
</dbReference>
<proteinExistence type="predicted"/>
<gene>
    <name evidence="5" type="ORF">A2756_05490</name>
</gene>
<accession>A0A1G2G1B1</accession>
<evidence type="ECO:0000259" key="4">
    <source>
        <dbReference type="PROSITE" id="PS50987"/>
    </source>
</evidence>